<sequence length="166" mass="19000">MNMSNLPAKSQEQCGQLLERTDELKHREEHAQRRTGKAQSKQKDSLTEMFIVTIMAPKKSEGICSFLHDDNFVTSHAERFLLSTHGGECLQMTPTITTDWVGQMYPTGFLVIDNNLAYIEDEDELDQVVDDWNDAPENTEYCQDISNTSPKQNECELELAFDECPY</sequence>
<reference evidence="1" key="1">
    <citation type="submission" date="2021-01" db="EMBL/GenBank/DDBJ databases">
        <authorList>
            <person name="Corre E."/>
            <person name="Pelletier E."/>
            <person name="Niang G."/>
            <person name="Scheremetjew M."/>
            <person name="Finn R."/>
            <person name="Kale V."/>
            <person name="Holt S."/>
            <person name="Cochrane G."/>
            <person name="Meng A."/>
            <person name="Brown T."/>
            <person name="Cohen L."/>
        </authorList>
    </citation>
    <scope>NUCLEOTIDE SEQUENCE</scope>
    <source>
        <strain evidence="1">MM31A-1</strain>
    </source>
</reference>
<dbReference type="EMBL" id="HBIO01029328">
    <property type="protein sequence ID" value="CAE0477650.1"/>
    <property type="molecule type" value="Transcribed_RNA"/>
</dbReference>
<organism evidence="1">
    <name type="scientific">Chaetoceros debilis</name>
    <dbReference type="NCBI Taxonomy" id="122233"/>
    <lineage>
        <taxon>Eukaryota</taxon>
        <taxon>Sar</taxon>
        <taxon>Stramenopiles</taxon>
        <taxon>Ochrophyta</taxon>
        <taxon>Bacillariophyta</taxon>
        <taxon>Coscinodiscophyceae</taxon>
        <taxon>Chaetocerotophycidae</taxon>
        <taxon>Chaetocerotales</taxon>
        <taxon>Chaetocerotaceae</taxon>
        <taxon>Chaetoceros</taxon>
    </lineage>
</organism>
<accession>A0A7S3QHJ1</accession>
<evidence type="ECO:0000313" key="1">
    <source>
        <dbReference type="EMBL" id="CAE0477650.1"/>
    </source>
</evidence>
<proteinExistence type="predicted"/>
<dbReference type="AlphaFoldDB" id="A0A7S3QHJ1"/>
<gene>
    <name evidence="1" type="ORF">CDEB00056_LOCUS22503</name>
</gene>
<protein>
    <submittedName>
        <fullName evidence="1">Uncharacterized protein</fullName>
    </submittedName>
</protein>
<name>A0A7S3QHJ1_9STRA</name>